<evidence type="ECO:0000259" key="3">
    <source>
        <dbReference type="Pfam" id="PF13968"/>
    </source>
</evidence>
<reference evidence="4" key="3">
    <citation type="submission" date="2018-05" db="EMBL/GenBank/DDBJ databases">
        <title>OgluRS3 (Oryza glumaepatula Reference Sequence Version 3).</title>
        <authorList>
            <person name="Zhang J."/>
            <person name="Kudrna D."/>
            <person name="Lee S."/>
            <person name="Talag J."/>
            <person name="Welchert J."/>
            <person name="Wing R.A."/>
        </authorList>
    </citation>
    <scope>NUCLEOTIDE SEQUENCE [LARGE SCALE GENOMIC DNA]</scope>
</reference>
<dbReference type="Proteomes" id="UP000026961">
    <property type="component" value="Chromosome 1"/>
</dbReference>
<feature type="transmembrane region" description="Helical" evidence="2">
    <location>
        <begin position="312"/>
        <end position="333"/>
    </location>
</feature>
<proteinExistence type="predicted"/>
<feature type="transmembrane region" description="Helical" evidence="2">
    <location>
        <begin position="13"/>
        <end position="29"/>
    </location>
</feature>
<dbReference type="EnsemblPlants" id="OGLUM01G04610.1">
    <property type="protein sequence ID" value="OGLUM01G04610.1"/>
    <property type="gene ID" value="OGLUM01G04610"/>
</dbReference>
<feature type="compositionally biased region" description="Basic and acidic residues" evidence="1">
    <location>
        <begin position="178"/>
        <end position="194"/>
    </location>
</feature>
<feature type="region of interest" description="Disordered" evidence="1">
    <location>
        <begin position="164"/>
        <end position="195"/>
    </location>
</feature>
<evidence type="ECO:0000313" key="5">
    <source>
        <dbReference type="Proteomes" id="UP000026961"/>
    </source>
</evidence>
<keyword evidence="2" id="KW-0472">Membrane</keyword>
<keyword evidence="5" id="KW-1185">Reference proteome</keyword>
<reference evidence="4" key="2">
    <citation type="submission" date="2015-04" db="UniProtKB">
        <authorList>
            <consortium name="EnsemblPlants"/>
        </authorList>
    </citation>
    <scope>IDENTIFICATION</scope>
</reference>
<sequence length="658" mass="74918">MASLQQVWDKWEIQLMVLLSFMLQLFLLLTGRLRRRSINSLLRVLIWLAYVGADLVAVYALGLFSQYEEKYMLGRHSFEDTLPLLWVPFLLVHLGGQDSITAFSIEDNNLWLRHLLNLGVQVTLCFYIFWKSIDRINSRVLITAAFVFASGVIKYGERTWALKSGSRDGLGKSSMISSKKEQSPRRSNRNDDIPSRMGRASYALQTVLLARGLFVGRTVLQLGYGVQEKLGNYFKTNSQELEAEEKLKLLAMELSMMFDLLYTKTMVLQSRVGWVFRCASQVFMVVAFILFLQLQTEKHASYNHNGVVNVAISYTLFVGAIFIEACSVAMVLASPWTKAHLEEGTFVSKNACSHFNYCMAPNLSISIGQFNHTDFSISHASTSRLTCKIISVFGLKKRWISLWYLKHVEAQGIFRHMVEWFEKSPEERFGRLQQLGRKLNYTLCLPFEHAIYRLQLYTDLHISRHYDPDLFCSDTTKQLKEECEKLSNYMKYLVSAYPSMLPISSVVDDGVLEPGTDLGKRNRDKVNILEENARQLFNQSEPDSACPFELALSESDLMRSLEEIKEMWTRMLVYAAGKCSGELCARQLGDGPELLTFVWLLMIHHGLGDAATEVKLLTSDDPSLPELGAVVAASGSNWGPRPEQPRYAFNFCRRQGAI</sequence>
<keyword evidence="2" id="KW-1133">Transmembrane helix</keyword>
<feature type="transmembrane region" description="Helical" evidence="2">
    <location>
        <begin position="274"/>
        <end position="292"/>
    </location>
</feature>
<dbReference type="InterPro" id="IPR025315">
    <property type="entry name" value="DUF4220"/>
</dbReference>
<dbReference type="HOGENOM" id="CLU_009180_6_0_1"/>
<feature type="transmembrane region" description="Helical" evidence="2">
    <location>
        <begin position="41"/>
        <end position="64"/>
    </location>
</feature>
<dbReference type="InterPro" id="IPR007658">
    <property type="entry name" value="DUF594"/>
</dbReference>
<protein>
    <recommendedName>
        <fullName evidence="3">DUF4220 domain-containing protein</fullName>
    </recommendedName>
</protein>
<feature type="transmembrane region" description="Helical" evidence="2">
    <location>
        <begin position="110"/>
        <end position="130"/>
    </location>
</feature>
<accession>A0A0D9Y3Q2</accession>
<dbReference type="Pfam" id="PF04578">
    <property type="entry name" value="DUF594"/>
    <property type="match status" value="1"/>
</dbReference>
<dbReference type="PANTHER" id="PTHR31325">
    <property type="entry name" value="OS01G0798800 PROTEIN-RELATED"/>
    <property type="match status" value="1"/>
</dbReference>
<name>A0A0D9Y3Q2_9ORYZ</name>
<dbReference type="STRING" id="40148.A0A0D9Y3Q2"/>
<organism evidence="4">
    <name type="scientific">Oryza glumipatula</name>
    <dbReference type="NCBI Taxonomy" id="40148"/>
    <lineage>
        <taxon>Eukaryota</taxon>
        <taxon>Viridiplantae</taxon>
        <taxon>Streptophyta</taxon>
        <taxon>Embryophyta</taxon>
        <taxon>Tracheophyta</taxon>
        <taxon>Spermatophyta</taxon>
        <taxon>Magnoliopsida</taxon>
        <taxon>Liliopsida</taxon>
        <taxon>Poales</taxon>
        <taxon>Poaceae</taxon>
        <taxon>BOP clade</taxon>
        <taxon>Oryzoideae</taxon>
        <taxon>Oryzeae</taxon>
        <taxon>Oryzinae</taxon>
        <taxon>Oryza</taxon>
    </lineage>
</organism>
<dbReference type="Pfam" id="PF13968">
    <property type="entry name" value="DUF4220"/>
    <property type="match status" value="1"/>
</dbReference>
<dbReference type="eggNOG" id="ENOG502QQBP">
    <property type="taxonomic scope" value="Eukaryota"/>
</dbReference>
<evidence type="ECO:0000313" key="4">
    <source>
        <dbReference type="EnsemblPlants" id="OGLUM01G04610.1"/>
    </source>
</evidence>
<dbReference type="Gramene" id="OGLUM01G04610.1">
    <property type="protein sequence ID" value="OGLUM01G04610.1"/>
    <property type="gene ID" value="OGLUM01G04610"/>
</dbReference>
<evidence type="ECO:0000256" key="2">
    <source>
        <dbReference type="SAM" id="Phobius"/>
    </source>
</evidence>
<feature type="domain" description="DUF4220" evidence="3">
    <location>
        <begin position="47"/>
        <end position="350"/>
    </location>
</feature>
<reference evidence="4" key="1">
    <citation type="submission" date="2013-08" db="EMBL/GenBank/DDBJ databases">
        <title>Oryza genome evolution.</title>
        <authorList>
            <person name="Wing R.A."/>
            <person name="Panaud O."/>
            <person name="Oliveira A.C."/>
        </authorList>
    </citation>
    <scope>NUCLEOTIDE SEQUENCE</scope>
</reference>
<dbReference type="AlphaFoldDB" id="A0A0D9Y3Q2"/>
<keyword evidence="2" id="KW-0812">Transmembrane</keyword>
<evidence type="ECO:0000256" key="1">
    <source>
        <dbReference type="SAM" id="MobiDB-lite"/>
    </source>
</evidence>